<dbReference type="SMART" id="SM00398">
    <property type="entry name" value="HMG"/>
    <property type="match status" value="1"/>
</dbReference>
<evidence type="ECO:0000256" key="4">
    <source>
        <dbReference type="ARBA" id="ARBA00022723"/>
    </source>
</evidence>
<evidence type="ECO:0000256" key="9">
    <source>
        <dbReference type="ARBA" id="ARBA00023242"/>
    </source>
</evidence>
<evidence type="ECO:0000256" key="1">
    <source>
        <dbReference type="ARBA" id="ARBA00004123"/>
    </source>
</evidence>
<feature type="DNA-binding region" description="HMG box" evidence="10">
    <location>
        <begin position="42"/>
        <end position="111"/>
    </location>
</feature>
<keyword evidence="6" id="KW-0862">Zinc</keyword>
<evidence type="ECO:0000256" key="10">
    <source>
        <dbReference type="PROSITE-ProRule" id="PRU00267"/>
    </source>
</evidence>
<feature type="coiled-coil region" evidence="11">
    <location>
        <begin position="619"/>
        <end position="706"/>
    </location>
</feature>
<keyword evidence="5" id="KW-0677">Repeat</keyword>
<keyword evidence="3" id="KW-0597">Phosphoprotein</keyword>
<dbReference type="CDD" id="cd22005">
    <property type="entry name" value="HMG-box_AtHMGB1-like"/>
    <property type="match status" value="1"/>
</dbReference>
<feature type="region of interest" description="Disordered" evidence="12">
    <location>
        <begin position="431"/>
        <end position="485"/>
    </location>
</feature>
<feature type="region of interest" description="Disordered" evidence="12">
    <location>
        <begin position="117"/>
        <end position="145"/>
    </location>
</feature>
<evidence type="ECO:0000256" key="12">
    <source>
        <dbReference type="SAM" id="MobiDB-lite"/>
    </source>
</evidence>
<dbReference type="GO" id="GO:0046872">
    <property type="term" value="F:metal ion binding"/>
    <property type="evidence" value="ECO:0007669"/>
    <property type="project" value="UniProtKB-KW"/>
</dbReference>
<feature type="region of interest" description="Disordered" evidence="12">
    <location>
        <begin position="1"/>
        <end position="42"/>
    </location>
</feature>
<feature type="compositionally biased region" description="Low complexity" evidence="12">
    <location>
        <begin position="128"/>
        <end position="140"/>
    </location>
</feature>
<dbReference type="GO" id="GO:0003677">
    <property type="term" value="F:DNA binding"/>
    <property type="evidence" value="ECO:0007669"/>
    <property type="project" value="UniProtKB-UniRule"/>
</dbReference>
<gene>
    <name evidence="14" type="ORF">WN944_010903</name>
</gene>
<dbReference type="PANTHER" id="PTHR46261:SF32">
    <property type="entry name" value="HIGH MOBILITY GROUP B PROTEIN 3-LIKE"/>
    <property type="match status" value="1"/>
</dbReference>
<dbReference type="EMBL" id="JBCGBO010000002">
    <property type="protein sequence ID" value="KAK9222467.1"/>
    <property type="molecule type" value="Genomic_DNA"/>
</dbReference>
<keyword evidence="8" id="KW-0804">Transcription</keyword>
<evidence type="ECO:0000256" key="6">
    <source>
        <dbReference type="ARBA" id="ARBA00022833"/>
    </source>
</evidence>
<keyword evidence="7 10" id="KW-0238">DNA-binding</keyword>
<organism evidence="14 15">
    <name type="scientific">Citrus x changshan-huyou</name>
    <dbReference type="NCBI Taxonomy" id="2935761"/>
    <lineage>
        <taxon>Eukaryota</taxon>
        <taxon>Viridiplantae</taxon>
        <taxon>Streptophyta</taxon>
        <taxon>Embryophyta</taxon>
        <taxon>Tracheophyta</taxon>
        <taxon>Spermatophyta</taxon>
        <taxon>Magnoliopsida</taxon>
        <taxon>eudicotyledons</taxon>
        <taxon>Gunneridae</taxon>
        <taxon>Pentapetalae</taxon>
        <taxon>rosids</taxon>
        <taxon>malvids</taxon>
        <taxon>Sapindales</taxon>
        <taxon>Rutaceae</taxon>
        <taxon>Aurantioideae</taxon>
        <taxon>Citrus</taxon>
    </lineage>
</organism>
<dbReference type="PROSITE" id="PS00115">
    <property type="entry name" value="RNA_POL_II_REPEAT"/>
    <property type="match status" value="1"/>
</dbReference>
<evidence type="ECO:0000256" key="8">
    <source>
        <dbReference type="ARBA" id="ARBA00023163"/>
    </source>
</evidence>
<name>A0AAP0MYC3_9ROSI</name>
<dbReference type="GO" id="GO:0005634">
    <property type="term" value="C:nucleus"/>
    <property type="evidence" value="ECO:0007669"/>
    <property type="project" value="UniProtKB-SubCell"/>
</dbReference>
<dbReference type="GO" id="GO:0006325">
    <property type="term" value="P:chromatin organization"/>
    <property type="evidence" value="ECO:0007669"/>
    <property type="project" value="UniProtKB-ARBA"/>
</dbReference>
<dbReference type="Pfam" id="PF00505">
    <property type="entry name" value="HMG_box"/>
    <property type="match status" value="1"/>
</dbReference>
<feature type="compositionally biased region" description="Basic and acidic residues" evidence="12">
    <location>
        <begin position="14"/>
        <end position="28"/>
    </location>
</feature>
<evidence type="ECO:0000256" key="11">
    <source>
        <dbReference type="SAM" id="Coils"/>
    </source>
</evidence>
<comment type="caution">
    <text evidence="14">The sequence shown here is derived from an EMBL/GenBank/DDBJ whole genome shotgun (WGS) entry which is preliminary data.</text>
</comment>
<dbReference type="AlphaFoldDB" id="A0AAP0MYC3"/>
<proteinExistence type="inferred from homology"/>
<keyword evidence="15" id="KW-1185">Reference proteome</keyword>
<feature type="compositionally biased region" description="Basic and acidic residues" evidence="12">
    <location>
        <begin position="537"/>
        <end position="552"/>
    </location>
</feature>
<accession>A0AAP0MYC3</accession>
<keyword evidence="11" id="KW-0175">Coiled coil</keyword>
<dbReference type="GO" id="GO:0006366">
    <property type="term" value="P:transcription by RNA polymerase II"/>
    <property type="evidence" value="ECO:0007669"/>
    <property type="project" value="InterPro"/>
</dbReference>
<dbReference type="InterPro" id="IPR031061">
    <property type="entry name" value="HMGB_plant"/>
</dbReference>
<comment type="subcellular location">
    <subcellularLocation>
        <location evidence="1">Nucleus</location>
    </subcellularLocation>
</comment>
<evidence type="ECO:0000256" key="5">
    <source>
        <dbReference type="ARBA" id="ARBA00022737"/>
    </source>
</evidence>
<evidence type="ECO:0000259" key="13">
    <source>
        <dbReference type="PROSITE" id="PS50118"/>
    </source>
</evidence>
<dbReference type="InterPro" id="IPR000684">
    <property type="entry name" value="RNA_pol_II_repeat_euk"/>
</dbReference>
<dbReference type="GO" id="GO:0030527">
    <property type="term" value="F:structural constituent of chromatin"/>
    <property type="evidence" value="ECO:0007669"/>
    <property type="project" value="UniProtKB-ARBA"/>
</dbReference>
<keyword evidence="9 10" id="KW-0539">Nucleus</keyword>
<dbReference type="GO" id="GO:0000785">
    <property type="term" value="C:chromatin"/>
    <property type="evidence" value="ECO:0007669"/>
    <property type="project" value="UniProtKB-ARBA"/>
</dbReference>
<evidence type="ECO:0000256" key="7">
    <source>
        <dbReference type="ARBA" id="ARBA00023125"/>
    </source>
</evidence>
<protein>
    <recommendedName>
        <fullName evidence="13">HMG box domain-containing protein</fullName>
    </recommendedName>
</protein>
<evidence type="ECO:0000313" key="14">
    <source>
        <dbReference type="EMBL" id="KAK9222467.1"/>
    </source>
</evidence>
<sequence length="717" mass="81169">MKGPRVVAVAQKKPHADMLKARKAENKPKKEKAGKKKDSNAPKRPLSAYFIFMEDFRKSFKESFPDNKSVAAMGKAGGEKWKSMSEAEKAPYVQKALNKKAEYELALEAYKKQLNGNGAGVSEDSWKSTSEVQSGKSSSSEINDEAEQEVSSQVSSYFMGSFSSTIAFEFFSGATSVESFSLVYRWLHYNNLGSSLFLGWFYMAFLEAIILRVSDEQQMIDFLNKYKDSFPPESEVVRLSGSGLAIPHENDDRHCIRFYPIYVALGLNFPIPSFIRLFLWHYDLNLTHLSPSACIVLLGFLALRRVSGLNLGFKEFRELYIVKQRSNLDVYDIIPRNPDKVLITNIPDTTTGGDKGWDCDVLEFKLKSEDLYWAVPEFQRAPSPYSVDNANAAPKARTFDRRVISKALELKERSWFLLLDVARNSIIHHSAASPSRSRVTSPACSPSSPSYSPSSPPLDYSPSSPACSPSSPNTYSPASPSYSSSSPITNYCPSSPCCNSTSAEEELIYTPTGSFLERQHQSYEGEEDDDRRKKRRSSSEERNGEPDHEHHKASSISYLKEHNHPELKDAFVQLSDSLLCEEIAHGILSIASGFSELQSRFDLCISNEQSLLNEVKSLRDSESLVKQELEETKKRLEETEEELTRAVRKAEHEKERRKAVEMNKHLVAMLEDDKKSLHLRLTQRENEILIRENKRLVTELEALKGKKKMDTKRKTRE</sequence>
<dbReference type="PANTHER" id="PTHR46261">
    <property type="entry name" value="HIGH MOBILITY GROUP B PROTEIN 4-RELATED"/>
    <property type="match status" value="1"/>
</dbReference>
<evidence type="ECO:0000313" key="15">
    <source>
        <dbReference type="Proteomes" id="UP001428341"/>
    </source>
</evidence>
<comment type="similarity">
    <text evidence="2">Belongs to the HMGB family.</text>
</comment>
<dbReference type="PROSITE" id="PS50118">
    <property type="entry name" value="HMG_BOX_2"/>
    <property type="match status" value="1"/>
</dbReference>
<evidence type="ECO:0000256" key="3">
    <source>
        <dbReference type="ARBA" id="ARBA00022553"/>
    </source>
</evidence>
<feature type="region of interest" description="Disordered" evidence="12">
    <location>
        <begin position="511"/>
        <end position="555"/>
    </location>
</feature>
<feature type="domain" description="HMG box" evidence="13">
    <location>
        <begin position="42"/>
        <end position="111"/>
    </location>
</feature>
<dbReference type="InterPro" id="IPR009071">
    <property type="entry name" value="HMG_box_dom"/>
</dbReference>
<evidence type="ECO:0000256" key="2">
    <source>
        <dbReference type="ARBA" id="ARBA00008774"/>
    </source>
</evidence>
<feature type="compositionally biased region" description="Low complexity" evidence="12">
    <location>
        <begin position="441"/>
        <end position="485"/>
    </location>
</feature>
<reference evidence="14 15" key="1">
    <citation type="submission" date="2024-05" db="EMBL/GenBank/DDBJ databases">
        <title>Haplotype-resolved chromosome-level genome assembly of Huyou (Citrus changshanensis).</title>
        <authorList>
            <person name="Miao C."/>
            <person name="Chen W."/>
            <person name="Wu Y."/>
            <person name="Wang L."/>
            <person name="Zhao S."/>
            <person name="Grierson D."/>
            <person name="Xu C."/>
            <person name="Chen K."/>
        </authorList>
    </citation>
    <scope>NUCLEOTIDE SEQUENCE [LARGE SCALE GENOMIC DNA]</scope>
    <source>
        <strain evidence="14">01-14</strain>
        <tissue evidence="14">Leaf</tissue>
    </source>
</reference>
<dbReference type="GO" id="GO:0003682">
    <property type="term" value="F:chromatin binding"/>
    <property type="evidence" value="ECO:0007669"/>
    <property type="project" value="UniProtKB-ARBA"/>
</dbReference>
<keyword evidence="4" id="KW-0479">Metal-binding</keyword>
<dbReference type="InterPro" id="IPR036910">
    <property type="entry name" value="HMG_box_dom_sf"/>
</dbReference>
<dbReference type="Proteomes" id="UP001428341">
    <property type="component" value="Unassembled WGS sequence"/>
</dbReference>
<dbReference type="SUPFAM" id="SSF47095">
    <property type="entry name" value="HMG-box"/>
    <property type="match status" value="1"/>
</dbReference>
<dbReference type="Gene3D" id="1.10.30.10">
    <property type="entry name" value="High mobility group box domain"/>
    <property type="match status" value="1"/>
</dbReference>